<gene>
    <name evidence="1" type="ORF">GGI18_000607</name>
</gene>
<keyword evidence="2" id="KW-1185">Reference proteome</keyword>
<accession>A0ACC1KN79</accession>
<organism evidence="1 2">
    <name type="scientific">Coemansia linderi</name>
    <dbReference type="NCBI Taxonomy" id="2663919"/>
    <lineage>
        <taxon>Eukaryota</taxon>
        <taxon>Fungi</taxon>
        <taxon>Fungi incertae sedis</taxon>
        <taxon>Zoopagomycota</taxon>
        <taxon>Kickxellomycotina</taxon>
        <taxon>Kickxellomycetes</taxon>
        <taxon>Kickxellales</taxon>
        <taxon>Kickxellaceae</taxon>
        <taxon>Coemansia</taxon>
    </lineage>
</organism>
<name>A0ACC1KN79_9FUNG</name>
<dbReference type="Proteomes" id="UP001140066">
    <property type="component" value="Unassembled WGS sequence"/>
</dbReference>
<comment type="caution">
    <text evidence="1">The sequence shown here is derived from an EMBL/GenBank/DDBJ whole genome shotgun (WGS) entry which is preliminary data.</text>
</comment>
<evidence type="ECO:0000313" key="1">
    <source>
        <dbReference type="EMBL" id="KAJ2792184.1"/>
    </source>
</evidence>
<protein>
    <submittedName>
        <fullName evidence="1">Uncharacterized protein</fullName>
    </submittedName>
</protein>
<sequence length="501" mass="53110">MISKLASTTLMRLKQAAARVRSTPATIWVASSLIALVNRLIYTLTIACIPDLLQRVLHEPRSSNGVITAAFGVGGLVAGCSIGYISDRTQNRLVPQLVAAALYVVAGIVFFYAKHFHQIVAFRLILGAASSIADTMLFTTVADVYPANLLGFKMAVLFVFDNIGNMLGPLLGGKAYEKMGVGGIAIIAMGLGVAEFLLILIFVRNSLDIRQTLVTNATSSIATSATDLVVIESTIASRRPSTGDHPSKKPDTSVCSSCVSVLSSRGAPSDYDTSNLPASKPAIASSTSNAQSSLQVVRLLLQLPVIGPTVSIFVGTGMQSVIETVFPLRLYDKFGYSPGAIGIAFMIVGGVLILAMPAVGFINDSVISRHGERMRYYTIAIGVLVMFVSLSVTAVAGSYPVLIFGYALFSITSMLVVVPAQSAFGDYINSTGSQAMAQCYSLAWIAEGMANITLPPIASGLYALIGFLRMLLSMSAVLCTICAISVLAFPVHCYWRARQLE</sequence>
<evidence type="ECO:0000313" key="2">
    <source>
        <dbReference type="Proteomes" id="UP001140066"/>
    </source>
</evidence>
<proteinExistence type="predicted"/>
<reference evidence="1" key="1">
    <citation type="submission" date="2022-07" db="EMBL/GenBank/DDBJ databases">
        <title>Phylogenomic reconstructions and comparative analyses of Kickxellomycotina fungi.</title>
        <authorList>
            <person name="Reynolds N.K."/>
            <person name="Stajich J.E."/>
            <person name="Barry K."/>
            <person name="Grigoriev I.V."/>
            <person name="Crous P."/>
            <person name="Smith M.E."/>
        </authorList>
    </citation>
    <scope>NUCLEOTIDE SEQUENCE</scope>
    <source>
        <strain evidence="1">BCRC 34191</strain>
    </source>
</reference>
<dbReference type="EMBL" id="JANBUK010000047">
    <property type="protein sequence ID" value="KAJ2792184.1"/>
    <property type="molecule type" value="Genomic_DNA"/>
</dbReference>